<sequence length="53" mass="6032">MIITKGQVQVKPSLKEQFPKFLAIAESYWQGPQNISYPEILIKGSIQVLEQLT</sequence>
<keyword evidence="2" id="KW-1185">Reference proteome</keyword>
<evidence type="ECO:0000313" key="1">
    <source>
        <dbReference type="EMBL" id="QSQ09793.1"/>
    </source>
</evidence>
<name>A0A8A0RNF0_9FIRM</name>
<dbReference type="AlphaFoldDB" id="A0A8A0RNF0"/>
<reference evidence="1" key="1">
    <citation type="submission" date="2020-07" db="EMBL/GenBank/DDBJ databases">
        <title>Koleobacter methoxysyntrophicus gen. nov., sp. nov., a novel anaerobic bacterium isolated from deep subsurface oil field and proposal of Koleobacterales ord. nov. in the phylum Firmicutes.</title>
        <authorList>
            <person name="Sakamoto S."/>
            <person name="Tamaki H."/>
        </authorList>
    </citation>
    <scope>NUCLEOTIDE SEQUENCE</scope>
    <source>
        <strain evidence="1">NRmbB1</strain>
    </source>
</reference>
<dbReference type="EMBL" id="CP059066">
    <property type="protein sequence ID" value="QSQ09793.1"/>
    <property type="molecule type" value="Genomic_DNA"/>
</dbReference>
<protein>
    <submittedName>
        <fullName evidence="1">Uncharacterized protein</fullName>
    </submittedName>
</protein>
<organism evidence="1 2">
    <name type="scientific">Koleobacter methoxysyntrophicus</name>
    <dbReference type="NCBI Taxonomy" id="2751313"/>
    <lineage>
        <taxon>Bacteria</taxon>
        <taxon>Bacillati</taxon>
        <taxon>Bacillota</taxon>
        <taxon>Clostridia</taxon>
        <taxon>Koleobacterales</taxon>
        <taxon>Koleobacteraceae</taxon>
        <taxon>Koleobacter</taxon>
    </lineage>
</organism>
<accession>A0A8A0RNF0</accession>
<proteinExistence type="predicted"/>
<dbReference type="KEGG" id="kme:H0A61_02174"/>
<gene>
    <name evidence="1" type="ORF">H0A61_02174</name>
</gene>
<evidence type="ECO:0000313" key="2">
    <source>
        <dbReference type="Proteomes" id="UP000662904"/>
    </source>
</evidence>
<dbReference type="Proteomes" id="UP000662904">
    <property type="component" value="Chromosome"/>
</dbReference>